<dbReference type="CDD" id="cd02440">
    <property type="entry name" value="AdoMet_MTases"/>
    <property type="match status" value="1"/>
</dbReference>
<accession>A0A2I1CJM8</accession>
<reference evidence="7" key="1">
    <citation type="journal article" date="2018" name="Proc. Natl. Acad. Sci. U.S.A.">
        <title>Linking secondary metabolites to gene clusters through genome sequencing of six diverse Aspergillus species.</title>
        <authorList>
            <person name="Kaerboelling I."/>
            <person name="Vesth T.C."/>
            <person name="Frisvad J.C."/>
            <person name="Nybo J.L."/>
            <person name="Theobald S."/>
            <person name="Kuo A."/>
            <person name="Bowyer P."/>
            <person name="Matsuda Y."/>
            <person name="Mondo S."/>
            <person name="Lyhne E.K."/>
            <person name="Kogle M.E."/>
            <person name="Clum A."/>
            <person name="Lipzen A."/>
            <person name="Salamov A."/>
            <person name="Ngan C.Y."/>
            <person name="Daum C."/>
            <person name="Chiniquy J."/>
            <person name="Barry K."/>
            <person name="LaButti K."/>
            <person name="Haridas S."/>
            <person name="Simmons B.A."/>
            <person name="Magnuson J.K."/>
            <person name="Mortensen U.H."/>
            <person name="Larsen T.O."/>
            <person name="Grigoriev I.V."/>
            <person name="Baker S.E."/>
            <person name="Andersen M.R."/>
        </authorList>
    </citation>
    <scope>NUCLEOTIDE SEQUENCE [LARGE SCALE GENOMIC DNA]</scope>
    <source>
        <strain evidence="7">IBT 16806</strain>
    </source>
</reference>
<comment type="similarity">
    <text evidence="1">Belongs to the methyltransferase superfamily.</text>
</comment>
<evidence type="ECO:0000256" key="4">
    <source>
        <dbReference type="ARBA" id="ARBA00022691"/>
    </source>
</evidence>
<keyword evidence="2 6" id="KW-0489">Methyltransferase</keyword>
<keyword evidence="3 6" id="KW-0808">Transferase</keyword>
<evidence type="ECO:0000256" key="2">
    <source>
        <dbReference type="ARBA" id="ARBA00022603"/>
    </source>
</evidence>
<dbReference type="InterPro" id="IPR029063">
    <property type="entry name" value="SAM-dependent_MTases_sf"/>
</dbReference>
<dbReference type="Proteomes" id="UP000234474">
    <property type="component" value="Unassembled WGS sequence"/>
</dbReference>
<dbReference type="Gene3D" id="3.40.50.150">
    <property type="entry name" value="Vaccinia Virus protein VP39"/>
    <property type="match status" value="1"/>
</dbReference>
<sequence>MATFAKTGYPAAKYAAHRLPPPPSLFNTVLDYHHGPRKLCVDLGTGHGVAAHGLANFFPLVLGIDPSEGMLRQAQSQTASTESGRIEYHQSVAEDMSFIESCTVDLVLAVQAAHWFDPRRIWDELYRIVRPEGTVAFWNWGRYFLIGRPCADRVLRMYSDGPEHLGPYWPRPGHTIWNERMRAVECADLSRWEDIARLEYEPCLESLGAGTGHGVKMFARLKLSELESLLRTWSSVHEWSVAHPSAIPKAEGGNGDIIDALMEEMIHVESDWKEHASREDWREIAVEVETRSILLLARRRG</sequence>
<evidence type="ECO:0000313" key="6">
    <source>
        <dbReference type="EMBL" id="PKX97832.1"/>
    </source>
</evidence>
<dbReference type="OrthoDB" id="10027013at2759"/>
<evidence type="ECO:0000259" key="5">
    <source>
        <dbReference type="Pfam" id="PF08241"/>
    </source>
</evidence>
<comment type="caution">
    <text evidence="6">The sequence shown here is derived from an EMBL/GenBank/DDBJ whole genome shotgun (WGS) entry which is preliminary data.</text>
</comment>
<dbReference type="InterPro" id="IPR013216">
    <property type="entry name" value="Methyltransf_11"/>
</dbReference>
<keyword evidence="4" id="KW-0949">S-adenosyl-L-methionine</keyword>
<dbReference type="PANTHER" id="PTHR44942:SF4">
    <property type="entry name" value="METHYLTRANSFERASE TYPE 11 DOMAIN-CONTAINING PROTEIN"/>
    <property type="match status" value="1"/>
</dbReference>
<evidence type="ECO:0000313" key="7">
    <source>
        <dbReference type="Proteomes" id="UP000234474"/>
    </source>
</evidence>
<dbReference type="Pfam" id="PF08241">
    <property type="entry name" value="Methyltransf_11"/>
    <property type="match status" value="1"/>
</dbReference>
<dbReference type="GO" id="GO:0032259">
    <property type="term" value="P:methylation"/>
    <property type="evidence" value="ECO:0007669"/>
    <property type="project" value="UniProtKB-KW"/>
</dbReference>
<dbReference type="STRING" id="1392255.A0A2I1CJM8"/>
<dbReference type="GO" id="GO:0008757">
    <property type="term" value="F:S-adenosylmethionine-dependent methyltransferase activity"/>
    <property type="evidence" value="ECO:0007669"/>
    <property type="project" value="InterPro"/>
</dbReference>
<dbReference type="SUPFAM" id="SSF53335">
    <property type="entry name" value="S-adenosyl-L-methionine-dependent methyltransferases"/>
    <property type="match status" value="1"/>
</dbReference>
<organism evidence="6 7">
    <name type="scientific">Aspergillus novofumigatus (strain IBT 16806)</name>
    <dbReference type="NCBI Taxonomy" id="1392255"/>
    <lineage>
        <taxon>Eukaryota</taxon>
        <taxon>Fungi</taxon>
        <taxon>Dikarya</taxon>
        <taxon>Ascomycota</taxon>
        <taxon>Pezizomycotina</taxon>
        <taxon>Eurotiomycetes</taxon>
        <taxon>Eurotiomycetidae</taxon>
        <taxon>Eurotiales</taxon>
        <taxon>Aspergillaceae</taxon>
        <taxon>Aspergillus</taxon>
        <taxon>Aspergillus subgen. Fumigati</taxon>
    </lineage>
</organism>
<protein>
    <submittedName>
        <fullName evidence="6">S-adenosyl-L-methionine-dependent methyltransferase</fullName>
    </submittedName>
</protein>
<feature type="domain" description="Methyltransferase type 11" evidence="5">
    <location>
        <begin position="41"/>
        <end position="137"/>
    </location>
</feature>
<dbReference type="PANTHER" id="PTHR44942">
    <property type="entry name" value="METHYLTRANSF_11 DOMAIN-CONTAINING PROTEIN"/>
    <property type="match status" value="1"/>
</dbReference>
<dbReference type="GeneID" id="36536167"/>
<dbReference type="RefSeq" id="XP_024686427.1">
    <property type="nucleotide sequence ID" value="XM_024828841.1"/>
</dbReference>
<proteinExistence type="inferred from homology"/>
<dbReference type="EMBL" id="MSZS01000002">
    <property type="protein sequence ID" value="PKX97832.1"/>
    <property type="molecule type" value="Genomic_DNA"/>
</dbReference>
<dbReference type="InterPro" id="IPR051052">
    <property type="entry name" value="Diverse_substrate_MTase"/>
</dbReference>
<keyword evidence="7" id="KW-1185">Reference proteome</keyword>
<gene>
    <name evidence="6" type="ORF">P174DRAFT_449372</name>
</gene>
<name>A0A2I1CJM8_ASPN1</name>
<evidence type="ECO:0000256" key="3">
    <source>
        <dbReference type="ARBA" id="ARBA00022679"/>
    </source>
</evidence>
<evidence type="ECO:0000256" key="1">
    <source>
        <dbReference type="ARBA" id="ARBA00008361"/>
    </source>
</evidence>
<dbReference type="OMA" id="WTCASLY"/>
<dbReference type="AlphaFoldDB" id="A0A2I1CJM8"/>
<dbReference type="VEuPathDB" id="FungiDB:P174DRAFT_449372"/>